<dbReference type="Pfam" id="PF01568">
    <property type="entry name" value="Molydop_binding"/>
    <property type="match status" value="1"/>
</dbReference>
<dbReference type="SUPFAM" id="SSF50692">
    <property type="entry name" value="ADC-like"/>
    <property type="match status" value="1"/>
</dbReference>
<dbReference type="EMBL" id="UINC01000333">
    <property type="protein sequence ID" value="SUZ53475.1"/>
    <property type="molecule type" value="Genomic_DNA"/>
</dbReference>
<dbReference type="PANTHER" id="PTHR43598:SF1">
    <property type="entry name" value="FORMATE DEHYDROGENASE-O MAJOR SUBUNIT"/>
    <property type="match status" value="1"/>
</dbReference>
<keyword evidence="5" id="KW-0479">Metal-binding</keyword>
<evidence type="ECO:0000313" key="11">
    <source>
        <dbReference type="EMBL" id="SUZ53475.1"/>
    </source>
</evidence>
<keyword evidence="8" id="KW-0411">Iron-sulfur</keyword>
<organism evidence="11">
    <name type="scientific">marine metagenome</name>
    <dbReference type="NCBI Taxonomy" id="408172"/>
    <lineage>
        <taxon>unclassified sequences</taxon>
        <taxon>metagenomes</taxon>
        <taxon>ecological metagenomes</taxon>
    </lineage>
</organism>
<gene>
    <name evidence="11" type="ORF">METZ01_LOCUS6329</name>
</gene>
<dbReference type="GO" id="GO:0009061">
    <property type="term" value="P:anaerobic respiration"/>
    <property type="evidence" value="ECO:0007669"/>
    <property type="project" value="TreeGrafter"/>
</dbReference>
<dbReference type="SMART" id="SM00926">
    <property type="entry name" value="Molybdop_Fe4S4"/>
    <property type="match status" value="1"/>
</dbReference>
<evidence type="ECO:0000256" key="6">
    <source>
        <dbReference type="ARBA" id="ARBA00023002"/>
    </source>
</evidence>
<dbReference type="Gene3D" id="2.40.40.20">
    <property type="match status" value="1"/>
</dbReference>
<name>A0A381NFY3_9ZZZZ</name>
<dbReference type="InterPro" id="IPR009010">
    <property type="entry name" value="Asp_de-COase-like_dom_sf"/>
</dbReference>
<feature type="domain" description="4Fe-4S Mo/W bis-MGD-type" evidence="10">
    <location>
        <begin position="1"/>
        <end position="58"/>
    </location>
</feature>
<dbReference type="InterPro" id="IPR006963">
    <property type="entry name" value="Mopterin_OxRdtase_4Fe-4S_dom"/>
</dbReference>
<dbReference type="Pfam" id="PF04879">
    <property type="entry name" value="Molybdop_Fe4S4"/>
    <property type="match status" value="1"/>
</dbReference>
<feature type="region of interest" description="Disordered" evidence="9">
    <location>
        <begin position="30"/>
        <end position="49"/>
    </location>
</feature>
<evidence type="ECO:0000256" key="1">
    <source>
        <dbReference type="ARBA" id="ARBA00001966"/>
    </source>
</evidence>
<dbReference type="GO" id="GO:0051539">
    <property type="term" value="F:4 iron, 4 sulfur cluster binding"/>
    <property type="evidence" value="ECO:0007669"/>
    <property type="project" value="UniProtKB-KW"/>
</dbReference>
<evidence type="ECO:0000256" key="7">
    <source>
        <dbReference type="ARBA" id="ARBA00023004"/>
    </source>
</evidence>
<comment type="subcellular location">
    <subcellularLocation>
        <location evidence="2">Cell envelope</location>
    </subcellularLocation>
</comment>
<keyword evidence="4" id="KW-0004">4Fe-4S</keyword>
<dbReference type="InterPro" id="IPR006657">
    <property type="entry name" value="MoPterin_dinucl-bd_dom"/>
</dbReference>
<dbReference type="Gene3D" id="3.40.50.740">
    <property type="match status" value="1"/>
</dbReference>
<dbReference type="GO" id="GO:0030151">
    <property type="term" value="F:molybdenum ion binding"/>
    <property type="evidence" value="ECO:0007669"/>
    <property type="project" value="TreeGrafter"/>
</dbReference>
<dbReference type="PANTHER" id="PTHR43598">
    <property type="entry name" value="TUNGSTEN-CONTAINING FORMYLMETHANOFURAN DEHYDROGENASE 2 SUBUNIT B"/>
    <property type="match status" value="1"/>
</dbReference>
<evidence type="ECO:0000256" key="9">
    <source>
        <dbReference type="SAM" id="MobiDB-lite"/>
    </source>
</evidence>
<comment type="similarity">
    <text evidence="3">Belongs to the prokaryotic molybdopterin-containing oxidoreductase family.</text>
</comment>
<proteinExistence type="inferred from homology"/>
<sequence length="913" mass="103888">MLVPTTCFNCESACGLLAYVDRETLQVRKFEGNPEHPGSRGRNCAKGPATLNQITDPDRILYPLKRSGRRGEGKWEQVSWDEALDAIAGRIRTALQEDRHEEVVYHVGRPGEDGYTERMLAAWGVDGHNSHTNVCSSGARAGYHWWMGMDRPSPDFSNAKVIVLVSSHLETGHYFNPHAQRIIEGKKNGAKLIVFDTRLSNTATHADHWLSPYPGSEPAIFLAIANWMIREGKYDREFVRRWWNWQEYMEVVNDEPGASFENFEEHLRGVYSEFTFEYAATESGIDAATLLEVAKVVSTAGTRFASHNWRSAGSGNLGGWQVARTLTLLNALLGALATEGGTFPNSWNKFTPRPPRLPHQHPKKWNEVTWPREYPLALMEMSFLMPHLMKDQDARLDVYFTRVYNPVWTNPDGFSWIEMLSDEDRIGLHVAMTPTWNETAYFADYILPMGHASERHDLTSYEQYNGQWIAFRQPVLRAARERLDEEITDTRQVNPGEVWEENEFWIDLTWRIDPDGSLGIREFFESKKVPGEKMTIDEYYGWIFDNSVPGLPEASAAEGLTPLEYMRRYGAFEISNKVGRVHEQSVPDNELEDVRVDEMGRVYSRAPIPPSPKAPGGTKIDDDEDGRRRVGVRVDGEILKGWPTPTGKLEFWSRTLHDWGWPELAIPTYIKSHIHPENLENGQIPLITTFRVPVQIHTRSANSKWLDEIAHTNPLWIHPIDADRVGISKTGDLVRVETELGYFVLKSWITEGIRPGVAACSHHMGRWKPEGHKGQRLGISTVALNQEGSEWSLTPRKGGEPFASSDPDTMRIWWTDLGVHQNLTHAVHPDPISGMHCWHQAVRICPAKEGDRAGDVSVDTGKSQAAYEKWLAMTRSADRYSPDGTRRPYWMLRPVRPERDAYHLPLKTESAEV</sequence>
<keyword evidence="7" id="KW-0408">Iron</keyword>
<dbReference type="Gene3D" id="2.20.25.90">
    <property type="entry name" value="ADC-like domains"/>
    <property type="match status" value="1"/>
</dbReference>
<feature type="region of interest" description="Disordered" evidence="9">
    <location>
        <begin position="604"/>
        <end position="625"/>
    </location>
</feature>
<dbReference type="Pfam" id="PF00384">
    <property type="entry name" value="Molybdopterin"/>
    <property type="match status" value="1"/>
</dbReference>
<dbReference type="Gene3D" id="3.30.2070.10">
    <property type="entry name" value="Formate dehydrogenase/DMSO reductase"/>
    <property type="match status" value="1"/>
</dbReference>
<dbReference type="InterPro" id="IPR006656">
    <property type="entry name" value="Mopterin_OxRdtase"/>
</dbReference>
<dbReference type="GO" id="GO:0009055">
    <property type="term" value="F:electron transfer activity"/>
    <property type="evidence" value="ECO:0007669"/>
    <property type="project" value="TreeGrafter"/>
</dbReference>
<evidence type="ECO:0000256" key="3">
    <source>
        <dbReference type="ARBA" id="ARBA00010312"/>
    </source>
</evidence>
<evidence type="ECO:0000256" key="8">
    <source>
        <dbReference type="ARBA" id="ARBA00023014"/>
    </source>
</evidence>
<dbReference type="GO" id="GO:0016491">
    <property type="term" value="F:oxidoreductase activity"/>
    <property type="evidence" value="ECO:0007669"/>
    <property type="project" value="UniProtKB-KW"/>
</dbReference>
<dbReference type="GO" id="GO:0043546">
    <property type="term" value="F:molybdopterin cofactor binding"/>
    <property type="evidence" value="ECO:0007669"/>
    <property type="project" value="InterPro"/>
</dbReference>
<evidence type="ECO:0000256" key="5">
    <source>
        <dbReference type="ARBA" id="ARBA00022723"/>
    </source>
</evidence>
<reference evidence="11" key="1">
    <citation type="submission" date="2018-05" db="EMBL/GenBank/DDBJ databases">
        <authorList>
            <person name="Lanie J.A."/>
            <person name="Ng W.-L."/>
            <person name="Kazmierczak K.M."/>
            <person name="Andrzejewski T.M."/>
            <person name="Davidsen T.M."/>
            <person name="Wayne K.J."/>
            <person name="Tettelin H."/>
            <person name="Glass J.I."/>
            <person name="Rusch D."/>
            <person name="Podicherti R."/>
            <person name="Tsui H.-C.T."/>
            <person name="Winkler M.E."/>
        </authorList>
    </citation>
    <scope>NUCLEOTIDE SEQUENCE</scope>
</reference>
<comment type="cofactor">
    <cofactor evidence="1">
        <name>[4Fe-4S] cluster</name>
        <dbReference type="ChEBI" id="CHEBI:49883"/>
    </cofactor>
</comment>
<protein>
    <recommendedName>
        <fullName evidence="10">4Fe-4S Mo/W bis-MGD-type domain-containing protein</fullName>
    </recommendedName>
</protein>
<evidence type="ECO:0000256" key="2">
    <source>
        <dbReference type="ARBA" id="ARBA00004196"/>
    </source>
</evidence>
<dbReference type="PROSITE" id="PS51669">
    <property type="entry name" value="4FE4S_MOW_BIS_MGD"/>
    <property type="match status" value="1"/>
</dbReference>
<evidence type="ECO:0000259" key="10">
    <source>
        <dbReference type="PROSITE" id="PS51669"/>
    </source>
</evidence>
<keyword evidence="6" id="KW-0560">Oxidoreductase</keyword>
<dbReference type="GO" id="GO:0030313">
    <property type="term" value="C:cell envelope"/>
    <property type="evidence" value="ECO:0007669"/>
    <property type="project" value="UniProtKB-SubCell"/>
</dbReference>
<dbReference type="SUPFAM" id="SSF53706">
    <property type="entry name" value="Formate dehydrogenase/DMSO reductase, domains 1-3"/>
    <property type="match status" value="1"/>
</dbReference>
<evidence type="ECO:0000256" key="4">
    <source>
        <dbReference type="ARBA" id="ARBA00022485"/>
    </source>
</evidence>
<accession>A0A381NFY3</accession>
<dbReference type="Gene3D" id="3.40.228.10">
    <property type="entry name" value="Dimethylsulfoxide Reductase, domain 2"/>
    <property type="match status" value="1"/>
</dbReference>
<dbReference type="AlphaFoldDB" id="A0A381NFY3"/>